<feature type="domain" description="AAA" evidence="1">
    <location>
        <begin position="56"/>
        <end position="187"/>
    </location>
</feature>
<name>A0A401XL06_9FLAO</name>
<dbReference type="RefSeq" id="WP_124397792.1">
    <property type="nucleotide sequence ID" value="NZ_BHZE01000010.1"/>
</dbReference>
<feature type="domain" description="DUF4143" evidence="2">
    <location>
        <begin position="289"/>
        <end position="437"/>
    </location>
</feature>
<evidence type="ECO:0000313" key="4">
    <source>
        <dbReference type="Proteomes" id="UP000286715"/>
    </source>
</evidence>
<protein>
    <submittedName>
        <fullName evidence="3">Uncharacterized protein</fullName>
    </submittedName>
</protein>
<dbReference type="Gene3D" id="3.40.50.300">
    <property type="entry name" value="P-loop containing nucleotide triphosphate hydrolases"/>
    <property type="match status" value="1"/>
</dbReference>
<dbReference type="Proteomes" id="UP000286715">
    <property type="component" value="Unassembled WGS sequence"/>
</dbReference>
<dbReference type="EMBL" id="BHZE01000010">
    <property type="protein sequence ID" value="GCD77725.1"/>
    <property type="molecule type" value="Genomic_DNA"/>
</dbReference>
<evidence type="ECO:0000259" key="1">
    <source>
        <dbReference type="Pfam" id="PF13173"/>
    </source>
</evidence>
<dbReference type="InterPro" id="IPR027417">
    <property type="entry name" value="P-loop_NTPase"/>
</dbReference>
<gene>
    <name evidence="3" type="ORF">JCM31826_12070</name>
</gene>
<accession>A0A401XL06</accession>
<comment type="caution">
    <text evidence="3">The sequence shown here is derived from an EMBL/GenBank/DDBJ whole genome shotgun (WGS) entry which is preliminary data.</text>
</comment>
<dbReference type="InterPro" id="IPR041682">
    <property type="entry name" value="AAA_14"/>
</dbReference>
<evidence type="ECO:0000313" key="3">
    <source>
        <dbReference type="EMBL" id="GCD77725.1"/>
    </source>
</evidence>
<sequence length="484" mass="56154">MEDHLEHYLKNTRVSKSAIQSRLIHPFTNLKYPSRSAFLLLRKYANDFFSSGAEPRFIALAGLRGVGKTTLMWHTAEYIYNNHQTNIFFFNVNILKSIGISLYQVLEEFQRQILKKRFVEATEPITLLFDEVHDDENWANTLKILYEDARSAFILCTGSSALHLNQTVDLARRWRIEKIYPFKFNEFISAKTHPEHKGKMIPPEKDLSKFLKEALFYAETANESFKKIQDLKTKVDNYFLKIESNSSYNLRELIQGFISYQNIPSFLFYKDKYTITDSILDLLKRVILEDIQKLKPSYIEHVKIERLLLRLAASDELNTEKLSQILGLRQNEINDIIKILADAEILNILFPYGGIDARVVKNKKAFFMSPSLRRALLSTLFGKDLPEHYRGKLLEDIVVLYLRRILVEGILSFVSGEDQVNPDFVIETRDTPILLEVGTKKSSSRQVTKSKIKCRYGILVSEGISEPNLIENAIKLPLRWFLLL</sequence>
<dbReference type="PANTHER" id="PTHR42990">
    <property type="entry name" value="ATPASE"/>
    <property type="match status" value="1"/>
</dbReference>
<keyword evidence="4" id="KW-1185">Reference proteome</keyword>
<dbReference type="Pfam" id="PF13635">
    <property type="entry name" value="DUF4143"/>
    <property type="match status" value="1"/>
</dbReference>
<reference evidence="3 4" key="1">
    <citation type="submission" date="2018-11" db="EMBL/GenBank/DDBJ databases">
        <title>Schleiferia aggregans sp. nov., a moderately thermophilic heterotrophic bacterium isolated from microbial mats at a terrestrial hot spring.</title>
        <authorList>
            <person name="Iino T."/>
            <person name="Ohkuma M."/>
            <person name="Haruta S."/>
        </authorList>
    </citation>
    <scope>NUCLEOTIDE SEQUENCE [LARGE SCALE GENOMIC DNA]</scope>
    <source>
        <strain evidence="3 4">LA</strain>
    </source>
</reference>
<dbReference type="Pfam" id="PF13173">
    <property type="entry name" value="AAA_14"/>
    <property type="match status" value="1"/>
</dbReference>
<dbReference type="InterPro" id="IPR025420">
    <property type="entry name" value="DUF4143"/>
</dbReference>
<organism evidence="3 4">
    <name type="scientific">Thermaurantimonas aggregans</name>
    <dbReference type="NCBI Taxonomy" id="2173829"/>
    <lineage>
        <taxon>Bacteria</taxon>
        <taxon>Pseudomonadati</taxon>
        <taxon>Bacteroidota</taxon>
        <taxon>Flavobacteriia</taxon>
        <taxon>Flavobacteriales</taxon>
        <taxon>Schleiferiaceae</taxon>
        <taxon>Thermaurantimonas</taxon>
    </lineage>
</organism>
<evidence type="ECO:0000259" key="2">
    <source>
        <dbReference type="Pfam" id="PF13635"/>
    </source>
</evidence>
<dbReference type="PANTHER" id="PTHR42990:SF1">
    <property type="entry name" value="AAA+ ATPASE DOMAIN-CONTAINING PROTEIN"/>
    <property type="match status" value="1"/>
</dbReference>
<dbReference type="OrthoDB" id="9801840at2"/>
<dbReference type="AlphaFoldDB" id="A0A401XL06"/>
<proteinExistence type="predicted"/>
<dbReference type="SUPFAM" id="SSF52540">
    <property type="entry name" value="P-loop containing nucleoside triphosphate hydrolases"/>
    <property type="match status" value="1"/>
</dbReference>